<feature type="domain" description="Glycosyl transferase family 1" evidence="15">
    <location>
        <begin position="267"/>
        <end position="402"/>
    </location>
</feature>
<feature type="transmembrane region" description="Helical" evidence="14">
    <location>
        <begin position="98"/>
        <end position="119"/>
    </location>
</feature>
<comment type="pathway">
    <text evidence="2">Protein modification; protein glycosylation.</text>
</comment>
<comment type="subcellular location">
    <subcellularLocation>
        <location evidence="1">Endoplasmic reticulum membrane</location>
        <topology evidence="1">Single-pass membrane protein</topology>
    </subcellularLocation>
</comment>
<evidence type="ECO:0000256" key="14">
    <source>
        <dbReference type="SAM" id="Phobius"/>
    </source>
</evidence>
<keyword evidence="3" id="KW-0328">Glycosyltransferase</keyword>
<evidence type="ECO:0000259" key="15">
    <source>
        <dbReference type="Pfam" id="PF00534"/>
    </source>
</evidence>
<keyword evidence="5 14" id="KW-0812">Transmembrane</keyword>
<accession>A0ABM1A8P4</accession>
<reference evidence="17" key="1">
    <citation type="submission" date="2025-08" db="UniProtKB">
        <authorList>
            <consortium name="RefSeq"/>
        </authorList>
    </citation>
    <scope>IDENTIFICATION</scope>
</reference>
<evidence type="ECO:0000256" key="7">
    <source>
        <dbReference type="ARBA" id="ARBA00022989"/>
    </source>
</evidence>
<keyword evidence="4" id="KW-0808">Transferase</keyword>
<evidence type="ECO:0000256" key="8">
    <source>
        <dbReference type="ARBA" id="ARBA00023136"/>
    </source>
</evidence>
<keyword evidence="16" id="KW-1185">Reference proteome</keyword>
<evidence type="ECO:0000256" key="9">
    <source>
        <dbReference type="ARBA" id="ARBA00031434"/>
    </source>
</evidence>
<keyword evidence="7 14" id="KW-1133">Transmembrane helix</keyword>
<organism evidence="16 17">
    <name type="scientific">Aplysia californica</name>
    <name type="common">California sea hare</name>
    <dbReference type="NCBI Taxonomy" id="6500"/>
    <lineage>
        <taxon>Eukaryota</taxon>
        <taxon>Metazoa</taxon>
        <taxon>Spiralia</taxon>
        <taxon>Lophotrochozoa</taxon>
        <taxon>Mollusca</taxon>
        <taxon>Gastropoda</taxon>
        <taxon>Heterobranchia</taxon>
        <taxon>Euthyneura</taxon>
        <taxon>Tectipleura</taxon>
        <taxon>Aplysiida</taxon>
        <taxon>Aplysioidea</taxon>
        <taxon>Aplysiidae</taxon>
        <taxon>Aplysia</taxon>
    </lineage>
</organism>
<dbReference type="Gene3D" id="3.40.50.2000">
    <property type="entry name" value="Glycogen Phosphorylase B"/>
    <property type="match status" value="1"/>
</dbReference>
<evidence type="ECO:0000256" key="1">
    <source>
        <dbReference type="ARBA" id="ARBA00004389"/>
    </source>
</evidence>
<dbReference type="PANTHER" id="PTHR13036">
    <property type="entry name" value="BETA1,4 MANNOSYLTRANSFERASE"/>
    <property type="match status" value="1"/>
</dbReference>
<dbReference type="RefSeq" id="XP_012942962.1">
    <property type="nucleotide sequence ID" value="XM_013087508.2"/>
</dbReference>
<evidence type="ECO:0000256" key="11">
    <source>
        <dbReference type="ARBA" id="ARBA00033088"/>
    </source>
</evidence>
<evidence type="ECO:0000256" key="2">
    <source>
        <dbReference type="ARBA" id="ARBA00004922"/>
    </source>
</evidence>
<name>A0ABM1A8P4_APLCA</name>
<comment type="catalytic activity">
    <reaction evidence="12">
        <text>an N,N'-diacetylchitobiosyl-diphospho-di-trans,poly-cis-dolichol + GDP-alpha-D-mannose = a beta-D-Man-(1-&gt;4)-beta-D-GlcNAc-(1-&gt;4)-alpha-D-GlcNAc-diphospho-di-trans,poly-cis-dolichol + GDP + H(+)</text>
        <dbReference type="Rhea" id="RHEA:13865"/>
        <dbReference type="Rhea" id="RHEA-COMP:19510"/>
        <dbReference type="Rhea" id="RHEA-COMP:19511"/>
        <dbReference type="ChEBI" id="CHEBI:15378"/>
        <dbReference type="ChEBI" id="CHEBI:57269"/>
        <dbReference type="ChEBI" id="CHEBI:57527"/>
        <dbReference type="ChEBI" id="CHEBI:58189"/>
        <dbReference type="ChEBI" id="CHEBI:58472"/>
        <dbReference type="EC" id="2.4.1.142"/>
    </reaction>
    <physiologicalReaction direction="left-to-right" evidence="12">
        <dbReference type="Rhea" id="RHEA:13866"/>
    </physiologicalReaction>
</comment>
<sequence length="508" mass="57525">MSFALPILFYTPFVFIFLYLLVNFIVKTPRHVCIVVLGDIGRSPRMLYHALSFAQEGFKVYLVGYKGSVPPKKLVENENIELHYVTEAPNFFKYYPKIFQYFLKVIWQSLALSWTLLLLPKMGSYFLQNPPSIPTMAVAYVVSRVRCSELVIDWHNYGHTILAMALKSGHPMVRFAEQYEKICGRLSAYNICVTKAMKKDLQQNWNIKATTVYDRPPENFCSVSPEEQHELFVRLAREYPVFADRSGNEESTVFTQRSSSGEIVSLDKRPALLVSSTSWTEDEDFGILLEALKDYDLREAVPNLICVITGKGPQKEFYSKQIKERQWEKVQFCLPWLAAEDYPLLLGSADIGVCLHMSSSGLDLPMKVVDMFGCGLPVCAVKFECIDELVKHDVNGLIFRDSSELLTQLQDLLGGFPSNQGKLSTFRKNLELFQSVRWHDQWKQLVLPIFEEIGATQKPSQFRVQTGSGIPENFDDIGSEDGENSGNVHPSSAGESGTGAAQEGKKER</sequence>
<evidence type="ECO:0000256" key="6">
    <source>
        <dbReference type="ARBA" id="ARBA00022824"/>
    </source>
</evidence>
<feature type="region of interest" description="Disordered" evidence="13">
    <location>
        <begin position="460"/>
        <end position="508"/>
    </location>
</feature>
<evidence type="ECO:0000256" key="5">
    <source>
        <dbReference type="ARBA" id="ARBA00022692"/>
    </source>
</evidence>
<keyword evidence="8 14" id="KW-0472">Membrane</keyword>
<gene>
    <name evidence="17" type="primary">LOC101861537</name>
</gene>
<feature type="compositionally biased region" description="Acidic residues" evidence="13">
    <location>
        <begin position="473"/>
        <end position="483"/>
    </location>
</feature>
<dbReference type="InterPro" id="IPR026051">
    <property type="entry name" value="ALG1-like"/>
</dbReference>
<evidence type="ECO:0000256" key="12">
    <source>
        <dbReference type="ARBA" id="ARBA00045071"/>
    </source>
</evidence>
<dbReference type="CDD" id="cd03816">
    <property type="entry name" value="GT33_ALG1-like"/>
    <property type="match status" value="1"/>
</dbReference>
<evidence type="ECO:0000313" key="17">
    <source>
        <dbReference type="RefSeq" id="XP_012942962.1"/>
    </source>
</evidence>
<dbReference type="GeneID" id="101861537"/>
<evidence type="ECO:0000256" key="3">
    <source>
        <dbReference type="ARBA" id="ARBA00022676"/>
    </source>
</evidence>
<evidence type="ECO:0000256" key="4">
    <source>
        <dbReference type="ARBA" id="ARBA00022679"/>
    </source>
</evidence>
<evidence type="ECO:0000256" key="10">
    <source>
        <dbReference type="ARBA" id="ARBA00031566"/>
    </source>
</evidence>
<keyword evidence="6" id="KW-0256">Endoplasmic reticulum</keyword>
<proteinExistence type="predicted"/>
<evidence type="ECO:0000313" key="16">
    <source>
        <dbReference type="Proteomes" id="UP000694888"/>
    </source>
</evidence>
<evidence type="ECO:0000256" key="13">
    <source>
        <dbReference type="SAM" id="MobiDB-lite"/>
    </source>
</evidence>
<dbReference type="SUPFAM" id="SSF53756">
    <property type="entry name" value="UDP-Glycosyltransferase/glycogen phosphorylase"/>
    <property type="match status" value="1"/>
</dbReference>
<feature type="compositionally biased region" description="Polar residues" evidence="13">
    <location>
        <begin position="484"/>
        <end position="495"/>
    </location>
</feature>
<dbReference type="Proteomes" id="UP000694888">
    <property type="component" value="Unplaced"/>
</dbReference>
<feature type="transmembrane region" description="Helical" evidence="14">
    <location>
        <begin position="7"/>
        <end position="26"/>
    </location>
</feature>
<dbReference type="PANTHER" id="PTHR13036:SF0">
    <property type="entry name" value="CHITOBIOSYLDIPHOSPHODOLICHOL BETA-MANNOSYLTRANSFERASE"/>
    <property type="match status" value="1"/>
</dbReference>
<protein>
    <recommendedName>
        <fullName evidence="10">Beta-1,4-mannosyltransferase</fullName>
    </recommendedName>
    <alternativeName>
        <fullName evidence="11">GDP-Man:GlcNAc2-PP-dolichol mannosyltransferase</fullName>
    </alternativeName>
    <alternativeName>
        <fullName evidence="9">GDP-mannose-dolichol diphosphochitobiose mannosyltransferase</fullName>
    </alternativeName>
</protein>
<dbReference type="InterPro" id="IPR001296">
    <property type="entry name" value="Glyco_trans_1"/>
</dbReference>
<dbReference type="Pfam" id="PF00534">
    <property type="entry name" value="Glycos_transf_1"/>
    <property type="match status" value="1"/>
</dbReference>